<comment type="caution">
    <text evidence="2">The sequence shown here is derived from an EMBL/GenBank/DDBJ whole genome shotgun (WGS) entry which is preliminary data.</text>
</comment>
<feature type="compositionally biased region" description="Gly residues" evidence="1">
    <location>
        <begin position="577"/>
        <end position="586"/>
    </location>
</feature>
<feature type="region of interest" description="Disordered" evidence="1">
    <location>
        <begin position="148"/>
        <end position="168"/>
    </location>
</feature>
<organism evidence="2 3">
    <name type="scientific">Drechmeria coniospora</name>
    <name type="common">Nematophagous fungus</name>
    <name type="synonym">Meria coniospora</name>
    <dbReference type="NCBI Taxonomy" id="98403"/>
    <lineage>
        <taxon>Eukaryota</taxon>
        <taxon>Fungi</taxon>
        <taxon>Dikarya</taxon>
        <taxon>Ascomycota</taxon>
        <taxon>Pezizomycotina</taxon>
        <taxon>Sordariomycetes</taxon>
        <taxon>Hypocreomycetidae</taxon>
        <taxon>Hypocreales</taxon>
        <taxon>Ophiocordycipitaceae</taxon>
        <taxon>Drechmeria</taxon>
    </lineage>
</organism>
<sequence length="611" mass="66050">MMQSRACFDRAPSASPCASRRLLFPCPPFTRQRQHTYGDESAGYYGVLAQYRALFVGAGLTGYIPTYNYVLPAYMAVVAPVRAHVLGAPTAVLLAQCIEHSVIISILAPYQSRRRCVPDLARRPALREAPTIVRAQLPAVPVPCRPSTGLVPREASRSPPPPHLCRRHHHRRRRSCFFTFPANPTACRLASTAELDPGQPGTATECGSAENQDAKARRSASSCHHLDPGVRPANGERRRRSRRRRNPQADGILRPPTMVLAPNSKCRAIMASSIPCTAPQRPYHPYAVIVLVLTCCAAGAIVGSPSGNEPSSYCAGTPRSLPPTNDAIAISHKYRTVPGTVPRVQAGALRIPPAPTCRERLESGHVWKEPSEPCLEGAVVAVVATCAANVRRGFTPSSSPIVRHAAARFASTGTATSKRVGDEGPEATGRQPEKPGGNQEETTTKPNAPRSRQGRPAGHPLSFAAPSLGRSHPTTGNLPLASPWRKMESGWPSAELRRPEPRSISPDGKWRVARRDIHSPRLGTERDRRATLLGQLGSAPRAGDAVHRRRKPFERTIVLPSLSHHDLALSVGRGGERGGMSSGQVGGMLAARARPHAAHRPPSQVRHDRRR</sequence>
<dbReference type="AlphaFoldDB" id="A0A151GPH2"/>
<evidence type="ECO:0000256" key="1">
    <source>
        <dbReference type="SAM" id="MobiDB-lite"/>
    </source>
</evidence>
<feature type="compositionally biased region" description="Basic residues" evidence="1">
    <location>
        <begin position="237"/>
        <end position="246"/>
    </location>
</feature>
<reference evidence="2 3" key="1">
    <citation type="journal article" date="2016" name="Sci. Rep.">
        <title>Insights into Adaptations to a Near-Obligate Nematode Endoparasitic Lifestyle from the Finished Genome of Drechmeria coniospora.</title>
        <authorList>
            <person name="Zhang L."/>
            <person name="Zhou Z."/>
            <person name="Guo Q."/>
            <person name="Fokkens L."/>
            <person name="Miskei M."/>
            <person name="Pocsi I."/>
            <person name="Zhang W."/>
            <person name="Chen M."/>
            <person name="Wang L."/>
            <person name="Sun Y."/>
            <person name="Donzelli B.G."/>
            <person name="Gibson D.M."/>
            <person name="Nelson D.R."/>
            <person name="Luo J.G."/>
            <person name="Rep M."/>
            <person name="Liu H."/>
            <person name="Yang S."/>
            <person name="Wang J."/>
            <person name="Krasnoff S.B."/>
            <person name="Xu Y."/>
            <person name="Molnar I."/>
            <person name="Lin M."/>
        </authorList>
    </citation>
    <scope>NUCLEOTIDE SEQUENCE [LARGE SCALE GENOMIC DNA]</scope>
    <source>
        <strain evidence="2 3">ARSEF 6962</strain>
    </source>
</reference>
<evidence type="ECO:0000313" key="2">
    <source>
        <dbReference type="EMBL" id="KYK58996.1"/>
    </source>
</evidence>
<feature type="region of interest" description="Disordered" evidence="1">
    <location>
        <begin position="198"/>
        <end position="257"/>
    </location>
</feature>
<name>A0A151GPH2_DRECN</name>
<accession>A0A151GPH2</accession>
<dbReference type="RefSeq" id="XP_040658348.1">
    <property type="nucleotide sequence ID" value="XM_040797465.1"/>
</dbReference>
<dbReference type="EMBL" id="LAYC01000001">
    <property type="protein sequence ID" value="KYK58996.1"/>
    <property type="molecule type" value="Genomic_DNA"/>
</dbReference>
<dbReference type="GeneID" id="63712766"/>
<keyword evidence="3" id="KW-1185">Reference proteome</keyword>
<protein>
    <submittedName>
        <fullName evidence="2">Uncharacterized protein</fullName>
    </submittedName>
</protein>
<gene>
    <name evidence="2" type="ORF">DCS_00123</name>
</gene>
<proteinExistence type="predicted"/>
<dbReference type="Proteomes" id="UP000076580">
    <property type="component" value="Chromosome 01"/>
</dbReference>
<feature type="region of interest" description="Disordered" evidence="1">
    <location>
        <begin position="570"/>
        <end position="611"/>
    </location>
</feature>
<dbReference type="InParanoid" id="A0A151GPH2"/>
<evidence type="ECO:0000313" key="3">
    <source>
        <dbReference type="Proteomes" id="UP000076580"/>
    </source>
</evidence>
<feature type="region of interest" description="Disordered" evidence="1">
    <location>
        <begin position="408"/>
        <end position="485"/>
    </location>
</feature>